<evidence type="ECO:0000313" key="3">
    <source>
        <dbReference type="EMBL" id="TPE58508.1"/>
    </source>
</evidence>
<proteinExistence type="predicted"/>
<keyword evidence="3" id="KW-0547">Nucleotide-binding</keyword>
<dbReference type="GO" id="GO:0005524">
    <property type="term" value="F:ATP binding"/>
    <property type="evidence" value="ECO:0007669"/>
    <property type="project" value="UniProtKB-KW"/>
</dbReference>
<protein>
    <submittedName>
        <fullName evidence="3">ATP-binding protein</fullName>
    </submittedName>
</protein>
<dbReference type="OrthoDB" id="4519042at2"/>
<sequence>MRGLSLMERFARLPVGRRAGLLTDLDTSRRLGLMRAWGWTARPAQLAPDGDWSLWLILAGRGFGKTRAGAEWVAAQARRHPGARIALVGQTAKDGLGVMIEGESGLLAVGGGGFRPVWQAGRRTLLWPNGARATLFSALEPDQLRGPQFHFAWCDELGAWPNARETLDMLRMGLRLGSHPRIVATTTPRPIPLLRDLMKAPGTVVTRGSTFDNRAHLPGQYLADVTLNYGGTSLGRQELLGELLEAREGALWTLDGLDRCREAEVPSLVRVVVGVDPPAGPGGCGIVVAGLDADGVAHVVADASLSAVSPEVWAAAVASAYRRFEADRVVAEVNNGGAMVETVLKAACRELPLKQVRAAKGKVARAEPVAALYGAGRVRHAGAFPQLEDEMCGLISGGGYVGPGSSPDRADALVWALTELLLGRPGAGPGLRMLAD</sequence>
<name>A0A501XD15_9SPHN</name>
<evidence type="ECO:0000256" key="1">
    <source>
        <dbReference type="ARBA" id="ARBA00022612"/>
    </source>
</evidence>
<accession>A0A501XD15</accession>
<keyword evidence="4" id="KW-1185">Reference proteome</keyword>
<feature type="domain" description="Terminase large subunit gp17-like C-terminal" evidence="2">
    <location>
        <begin position="273"/>
        <end position="418"/>
    </location>
</feature>
<evidence type="ECO:0000259" key="2">
    <source>
        <dbReference type="Pfam" id="PF17289"/>
    </source>
</evidence>
<comment type="caution">
    <text evidence="3">The sequence shown here is derived from an EMBL/GenBank/DDBJ whole genome shotgun (WGS) entry which is preliminary data.</text>
</comment>
<dbReference type="InterPro" id="IPR035421">
    <property type="entry name" value="Terminase_6C"/>
</dbReference>
<organism evidence="3 4">
    <name type="scientific">Sandaracinobacter neustonicus</name>
    <dbReference type="NCBI Taxonomy" id="1715348"/>
    <lineage>
        <taxon>Bacteria</taxon>
        <taxon>Pseudomonadati</taxon>
        <taxon>Pseudomonadota</taxon>
        <taxon>Alphaproteobacteria</taxon>
        <taxon>Sphingomonadales</taxon>
        <taxon>Sphingosinicellaceae</taxon>
        <taxon>Sandaracinobacter</taxon>
    </lineage>
</organism>
<dbReference type="Gene3D" id="3.40.50.300">
    <property type="entry name" value="P-loop containing nucleotide triphosphate hydrolases"/>
    <property type="match status" value="1"/>
</dbReference>
<dbReference type="Proteomes" id="UP000319897">
    <property type="component" value="Unassembled WGS sequence"/>
</dbReference>
<dbReference type="AlphaFoldDB" id="A0A501XD15"/>
<gene>
    <name evidence="3" type="ORF">FJQ54_15690</name>
</gene>
<dbReference type="InterPro" id="IPR027417">
    <property type="entry name" value="P-loop_NTPase"/>
</dbReference>
<evidence type="ECO:0000313" key="4">
    <source>
        <dbReference type="Proteomes" id="UP000319897"/>
    </source>
</evidence>
<dbReference type="Gene3D" id="3.30.420.240">
    <property type="match status" value="1"/>
</dbReference>
<reference evidence="3 4" key="1">
    <citation type="submission" date="2019-06" db="EMBL/GenBank/DDBJ databases">
        <authorList>
            <person name="Lee I."/>
            <person name="Jang G.I."/>
            <person name="Hwang C.Y."/>
        </authorList>
    </citation>
    <scope>NUCLEOTIDE SEQUENCE [LARGE SCALE GENOMIC DNA]</scope>
    <source>
        <strain evidence="3 4">PAMC 28131</strain>
    </source>
</reference>
<keyword evidence="3" id="KW-0067">ATP-binding</keyword>
<dbReference type="EMBL" id="VFSU01000034">
    <property type="protein sequence ID" value="TPE58508.1"/>
    <property type="molecule type" value="Genomic_DNA"/>
</dbReference>
<dbReference type="Pfam" id="PF17289">
    <property type="entry name" value="Terminase_6C"/>
    <property type="match status" value="1"/>
</dbReference>
<dbReference type="Pfam" id="PF03237">
    <property type="entry name" value="Terminase_6N"/>
    <property type="match status" value="1"/>
</dbReference>
<keyword evidence="1" id="KW-1188">Viral release from host cell</keyword>